<evidence type="ECO:0000259" key="7">
    <source>
        <dbReference type="PROSITE" id="PS50103"/>
    </source>
</evidence>
<dbReference type="PANTHER" id="PTHR12547:SF18">
    <property type="entry name" value="PROTEIN TIS11"/>
    <property type="match status" value="1"/>
</dbReference>
<feature type="domain" description="C3H1-type" evidence="7">
    <location>
        <begin position="59"/>
        <end position="86"/>
    </location>
</feature>
<dbReference type="Gene3D" id="4.10.1000.10">
    <property type="entry name" value="Zinc finger, CCCH-type"/>
    <property type="match status" value="2"/>
</dbReference>
<feature type="compositionally biased region" description="Polar residues" evidence="6">
    <location>
        <begin position="432"/>
        <end position="442"/>
    </location>
</feature>
<evidence type="ECO:0000256" key="6">
    <source>
        <dbReference type="SAM" id="MobiDB-lite"/>
    </source>
</evidence>
<dbReference type="PROSITE" id="PS50103">
    <property type="entry name" value="ZF_C3H1"/>
    <property type="match status" value="2"/>
</dbReference>
<dbReference type="PANTHER" id="PTHR12547">
    <property type="entry name" value="CCCH ZINC FINGER/TIS11-RELATED"/>
    <property type="match status" value="1"/>
</dbReference>
<keyword evidence="9" id="KW-1185">Reference proteome</keyword>
<dbReference type="InterPro" id="IPR000571">
    <property type="entry name" value="Znf_CCCH"/>
</dbReference>
<dbReference type="Pfam" id="PF00642">
    <property type="entry name" value="zf-CCCH"/>
    <property type="match status" value="2"/>
</dbReference>
<reference evidence="8" key="1">
    <citation type="submission" date="2022-07" db="EMBL/GenBank/DDBJ databases">
        <title>Phylogenomic reconstructions and comparative analyses of Kickxellomycotina fungi.</title>
        <authorList>
            <person name="Reynolds N.K."/>
            <person name="Stajich J.E."/>
            <person name="Barry K."/>
            <person name="Grigoriev I.V."/>
            <person name="Crous P."/>
            <person name="Smith M.E."/>
        </authorList>
    </citation>
    <scope>NUCLEOTIDE SEQUENCE</scope>
    <source>
        <strain evidence="8">NRRL 1566</strain>
    </source>
</reference>
<feature type="region of interest" description="Disordered" evidence="6">
    <location>
        <begin position="366"/>
        <end position="442"/>
    </location>
</feature>
<dbReference type="GO" id="GO:0008270">
    <property type="term" value="F:zinc ion binding"/>
    <property type="evidence" value="ECO:0007669"/>
    <property type="project" value="UniProtKB-KW"/>
</dbReference>
<dbReference type="Proteomes" id="UP001139887">
    <property type="component" value="Unassembled WGS sequence"/>
</dbReference>
<proteinExistence type="predicted"/>
<dbReference type="FunFam" id="4.10.1000.10:FF:000003">
    <property type="entry name" value="Zinc finger CCCH domain-containing protein"/>
    <property type="match status" value="1"/>
</dbReference>
<evidence type="ECO:0000256" key="2">
    <source>
        <dbReference type="ARBA" id="ARBA00022737"/>
    </source>
</evidence>
<dbReference type="OrthoDB" id="410307at2759"/>
<dbReference type="SMART" id="SM00356">
    <property type="entry name" value="ZnF_C3H1"/>
    <property type="match status" value="2"/>
</dbReference>
<sequence length="442" mass="48125">MDAKAKPSEAGSEKPRIKMQLYKTEPCQNWVMYGVCRYGNLCKFAHGMTEQRSRLRHPKYKTSLCKDFPLGKCTFGNRCNFAHSLDELRSPLPRSAGVGSSQQAQEQQQLTAQQQMLIQTPVRMLPGGRMLSTFTPVSANASAIATNDPIANDSHDDARGLRRYQSMGALRALPVTTAPPPTTPALPEAAIGNTPSAFGSPTQPLLHLRQEQNSVARRVASLSQLPTLRPSVALPPGSAYLQGLGTATTAYIPTSPLVHHSPAMSSSSPEYEVASIQPSSDSTLTAHSDWPSHQSQYLQPPAQRRMLTSSISMQTLPRFKAPVAWDAQPPVSNTLATQNLHTISSQSSATLIDSDVWAATSYSPMVDSSASKPQESRFFPTSNDTALTASPRLNSSSPYSSHHQLRRQQSTDDWVFLRGNQNPPPKSLWDSAISSGTKGLYR</sequence>
<feature type="compositionally biased region" description="Low complexity" evidence="6">
    <location>
        <begin position="102"/>
        <end position="112"/>
    </location>
</feature>
<dbReference type="SUPFAM" id="SSF90229">
    <property type="entry name" value="CCCH zinc finger"/>
    <property type="match status" value="2"/>
</dbReference>
<feature type="compositionally biased region" description="Polar residues" evidence="6">
    <location>
        <begin position="366"/>
        <end position="388"/>
    </location>
</feature>
<dbReference type="AlphaFoldDB" id="A0A9W8IB37"/>
<keyword evidence="3 5" id="KW-0863">Zinc-finger</keyword>
<keyword evidence="2" id="KW-0677">Repeat</keyword>
<dbReference type="GO" id="GO:0010468">
    <property type="term" value="P:regulation of gene expression"/>
    <property type="evidence" value="ECO:0007669"/>
    <property type="project" value="UniProtKB-ARBA"/>
</dbReference>
<feature type="compositionally biased region" description="Low complexity" evidence="6">
    <location>
        <begin position="390"/>
        <end position="402"/>
    </location>
</feature>
<dbReference type="InterPro" id="IPR045877">
    <property type="entry name" value="ZFP36-like"/>
</dbReference>
<feature type="compositionally biased region" description="Polar residues" evidence="6">
    <location>
        <begin position="276"/>
        <end position="298"/>
    </location>
</feature>
<feature type="region of interest" description="Disordered" evidence="6">
    <location>
        <begin position="261"/>
        <end position="302"/>
    </location>
</feature>
<evidence type="ECO:0000313" key="9">
    <source>
        <dbReference type="Proteomes" id="UP001139887"/>
    </source>
</evidence>
<evidence type="ECO:0000256" key="1">
    <source>
        <dbReference type="ARBA" id="ARBA00022723"/>
    </source>
</evidence>
<dbReference type="GO" id="GO:0003729">
    <property type="term" value="F:mRNA binding"/>
    <property type="evidence" value="ECO:0007669"/>
    <property type="project" value="InterPro"/>
</dbReference>
<evidence type="ECO:0000256" key="4">
    <source>
        <dbReference type="ARBA" id="ARBA00022833"/>
    </source>
</evidence>
<feature type="domain" description="C3H1-type" evidence="7">
    <location>
        <begin position="21"/>
        <end position="49"/>
    </location>
</feature>
<evidence type="ECO:0000256" key="3">
    <source>
        <dbReference type="ARBA" id="ARBA00022771"/>
    </source>
</evidence>
<accession>A0A9W8IB37</accession>
<feature type="region of interest" description="Disordered" evidence="6">
    <location>
        <begin position="92"/>
        <end position="112"/>
    </location>
</feature>
<feature type="zinc finger region" description="C3H1-type" evidence="5">
    <location>
        <begin position="21"/>
        <end position="49"/>
    </location>
</feature>
<name>A0A9W8IB37_9FUNG</name>
<feature type="zinc finger region" description="C3H1-type" evidence="5">
    <location>
        <begin position="59"/>
        <end position="86"/>
    </location>
</feature>
<protein>
    <recommendedName>
        <fullName evidence="7">C3H1-type domain-containing protein</fullName>
    </recommendedName>
</protein>
<dbReference type="GO" id="GO:0051252">
    <property type="term" value="P:regulation of RNA metabolic process"/>
    <property type="evidence" value="ECO:0007669"/>
    <property type="project" value="UniProtKB-ARBA"/>
</dbReference>
<evidence type="ECO:0000313" key="8">
    <source>
        <dbReference type="EMBL" id="KAJ2852415.1"/>
    </source>
</evidence>
<organism evidence="8 9">
    <name type="scientific">Coemansia brasiliensis</name>
    <dbReference type="NCBI Taxonomy" id="2650707"/>
    <lineage>
        <taxon>Eukaryota</taxon>
        <taxon>Fungi</taxon>
        <taxon>Fungi incertae sedis</taxon>
        <taxon>Zoopagomycota</taxon>
        <taxon>Kickxellomycotina</taxon>
        <taxon>Kickxellomycetes</taxon>
        <taxon>Kickxellales</taxon>
        <taxon>Kickxellaceae</taxon>
        <taxon>Coemansia</taxon>
    </lineage>
</organism>
<evidence type="ECO:0000256" key="5">
    <source>
        <dbReference type="PROSITE-ProRule" id="PRU00723"/>
    </source>
</evidence>
<gene>
    <name evidence="8" type="ORF">IWW36_000302</name>
</gene>
<keyword evidence="1 5" id="KW-0479">Metal-binding</keyword>
<keyword evidence="4 5" id="KW-0862">Zinc</keyword>
<dbReference type="InterPro" id="IPR036855">
    <property type="entry name" value="Znf_CCCH_sf"/>
</dbReference>
<comment type="caution">
    <text evidence="8">The sequence shown here is derived from an EMBL/GenBank/DDBJ whole genome shotgun (WGS) entry which is preliminary data.</text>
</comment>
<dbReference type="EMBL" id="JANBUW010000003">
    <property type="protein sequence ID" value="KAJ2852415.1"/>
    <property type="molecule type" value="Genomic_DNA"/>
</dbReference>